<feature type="compositionally biased region" description="Pro residues" evidence="1">
    <location>
        <begin position="63"/>
        <end position="74"/>
    </location>
</feature>
<evidence type="ECO:0000313" key="4">
    <source>
        <dbReference type="Proteomes" id="UP000247498"/>
    </source>
</evidence>
<feature type="domain" description="RCK N-terminal" evidence="2">
    <location>
        <begin position="243"/>
        <end position="360"/>
    </location>
</feature>
<protein>
    <recommendedName>
        <fullName evidence="2">RCK N-terminal domain-containing protein</fullName>
    </recommendedName>
</protein>
<sequence>MRPTRLGPVRGSLALCAGPAMARPVPLHSVRRRGAAAAGPLAAALRPAPRRGAARISALRQSPPSPPQPPPSPQPADAAQPQAPAPREGRRGPPQQPPPAQPQPQPQPPWRAGPAAAARWLASWLEQRMEAALYTYYNTRSTSTDLRLFAAAYASLMLTLACVQHYVLDSPGVSFGADLYAVSRWVFGESFPSSAAAPPQQFLAVLTGLSGLLGFALILALVEQVVLDGLDANVRKGRRVFEKGHILILSWCASQRDLEVVRKVLSQLCLAYRAEGGTTIVVMSQRSKLEMESMALRDVPPPARFGTRVVFRQGSPLVPGDLALVAAHEARVTLIVSDQSRSAVEADAQSIRAAILLDELDTAYLTAHGTGRAQPRASGSGIDAYGGGTASGGGGAAGLGAAATISSVVASVAAEPGGGAGGGARASGGRGALESLDEPKEPAAADSGGGSSGSSSSGSAPGGASPDGGGSVDDGGADGGGGGVLAAALAAALEAVAGLAQRARGPPAPTAAAGAPQEPAASSMARNGASCADGIGAACWPESQQQGRSAREAQRKDQQPQQQQAGQPGRRQPLAAAAALPAHGAAPKRVVVELKTANALPLLKYSCTDRIAALPTGAINAQRMAQLIKRPFASLVGQQLTNFESAMNAFVHKFPELTGVRFRDLQYRFPDGVVLGVIARRDLKSVALLPPNGDYLVGLGDSLVVCRPCAARASDYRPLPEAPPLAQLFGASAAAAPPLGVDEDHNPRPDVGGVVCTNAGGACDGRGCNAGGGGGGGGGGGCRNMEERVRRARARASAAASQMGECGGFSWEGEGQPREQPQEQAESQEQQPGAEQTQPQEQQLTQQQPQMQKEEEEGTSGEAEGQALTQQLQQWQNHAATAAIDEADGSAAADSAEGEGDGGGDGGDGDGGCCSVEGLLVEGDTALLVPSEYLQAGSRGAVDPSPETVLVAGWGSDYVMEALMRELDVGYCALPAGSHVVFVNTQGREATVGHINGLKNIKAHHIRADPLQRGKLRLALGKLLPQFHCALVLCDHSWLDPDRDDANGLGSVDAPSVLRIDSLIMTVQLNLRKIIVDQSLLPINIVAQKVGTGALTRFEDRQRLPLGIAVNFNSFTAKLMAQLAVNPSMLKALTQLGAEAQLHIVDAACLANPREAVSWWTLAARCSARRDVLLGFYEIPGTIEQPLRTVVNPVGMAERCAPRVWNNGQGRLKFIVLRCVDVRKVEHQLSGIEARAGGGVGGGCGGAGGPEGGRRRPRRGGGGGGGGGGGAGAGGHADPHAELAATQPAAWVSHSGSGSSVPGASTSSGGGGSFGRDGGGGGGGGGGDGSGWGPGGSGGGEDAAA</sequence>
<dbReference type="InParanoid" id="A0A2V0NX54"/>
<dbReference type="EMBL" id="BDRX01000028">
    <property type="protein sequence ID" value="GBF91919.1"/>
    <property type="molecule type" value="Genomic_DNA"/>
</dbReference>
<gene>
    <name evidence="3" type="ORF">Rsub_04643</name>
</gene>
<feature type="compositionally biased region" description="Low complexity" evidence="1">
    <location>
        <begin position="1293"/>
        <end position="1307"/>
    </location>
</feature>
<feature type="compositionally biased region" description="Pro residues" evidence="1">
    <location>
        <begin position="94"/>
        <end position="111"/>
    </location>
</feature>
<proteinExistence type="predicted"/>
<dbReference type="Proteomes" id="UP000247498">
    <property type="component" value="Unassembled WGS sequence"/>
</dbReference>
<feature type="region of interest" description="Disordered" evidence="1">
    <location>
        <begin position="32"/>
        <end position="113"/>
    </location>
</feature>
<dbReference type="PANTHER" id="PTHR31563">
    <property type="entry name" value="ION CHANNEL POLLUX-RELATED"/>
    <property type="match status" value="1"/>
</dbReference>
<feature type="region of interest" description="Disordered" evidence="1">
    <location>
        <begin position="1240"/>
        <end position="1345"/>
    </location>
</feature>
<dbReference type="InterPro" id="IPR003148">
    <property type="entry name" value="RCK_N"/>
</dbReference>
<dbReference type="PANTHER" id="PTHR31563:SF10">
    <property type="entry name" value="ION CHANNEL POLLUX-RELATED"/>
    <property type="match status" value="1"/>
</dbReference>
<accession>A0A2V0NX54</accession>
<evidence type="ECO:0000313" key="3">
    <source>
        <dbReference type="EMBL" id="GBF91919.1"/>
    </source>
</evidence>
<dbReference type="STRING" id="307507.A0A2V0NX54"/>
<organism evidence="3 4">
    <name type="scientific">Raphidocelis subcapitata</name>
    <dbReference type="NCBI Taxonomy" id="307507"/>
    <lineage>
        <taxon>Eukaryota</taxon>
        <taxon>Viridiplantae</taxon>
        <taxon>Chlorophyta</taxon>
        <taxon>core chlorophytes</taxon>
        <taxon>Chlorophyceae</taxon>
        <taxon>CS clade</taxon>
        <taxon>Sphaeropleales</taxon>
        <taxon>Selenastraceae</taxon>
        <taxon>Raphidocelis</taxon>
    </lineage>
</organism>
<comment type="caution">
    <text evidence="3">The sequence shown here is derived from an EMBL/GenBank/DDBJ whole genome shotgun (WGS) entry which is preliminary data.</text>
</comment>
<feature type="compositionally biased region" description="Low complexity" evidence="1">
    <location>
        <begin position="860"/>
        <end position="895"/>
    </location>
</feature>
<feature type="region of interest" description="Disordered" evidence="1">
    <location>
        <begin position="504"/>
        <end position="528"/>
    </location>
</feature>
<feature type="compositionally biased region" description="Low complexity" evidence="1">
    <location>
        <begin position="453"/>
        <end position="464"/>
    </location>
</feature>
<evidence type="ECO:0000259" key="2">
    <source>
        <dbReference type="Pfam" id="PF22614"/>
    </source>
</evidence>
<feature type="compositionally biased region" description="Low complexity" evidence="1">
    <location>
        <begin position="75"/>
        <end position="86"/>
    </location>
</feature>
<feature type="region of interest" description="Disordered" evidence="1">
    <location>
        <begin position="541"/>
        <end position="579"/>
    </location>
</feature>
<dbReference type="Gene3D" id="3.40.50.720">
    <property type="entry name" value="NAD(P)-binding Rossmann-like Domain"/>
    <property type="match status" value="1"/>
</dbReference>
<dbReference type="InterPro" id="IPR044849">
    <property type="entry name" value="CASTOR/POLLUX/SYM8-like"/>
</dbReference>
<feature type="compositionally biased region" description="Low complexity" evidence="1">
    <location>
        <begin position="504"/>
        <end position="521"/>
    </location>
</feature>
<feature type="compositionally biased region" description="Basic and acidic residues" evidence="1">
    <location>
        <begin position="549"/>
        <end position="558"/>
    </location>
</feature>
<feature type="compositionally biased region" description="Low complexity" evidence="1">
    <location>
        <begin position="35"/>
        <end position="47"/>
    </location>
</feature>
<feature type="compositionally biased region" description="Gly residues" evidence="1">
    <location>
        <begin position="417"/>
        <end position="431"/>
    </location>
</feature>
<evidence type="ECO:0000256" key="1">
    <source>
        <dbReference type="SAM" id="MobiDB-lite"/>
    </source>
</evidence>
<feature type="compositionally biased region" description="Gly residues" evidence="1">
    <location>
        <begin position="1240"/>
        <end position="1251"/>
    </location>
</feature>
<dbReference type="GO" id="GO:0006813">
    <property type="term" value="P:potassium ion transport"/>
    <property type="evidence" value="ECO:0007669"/>
    <property type="project" value="InterPro"/>
</dbReference>
<feature type="compositionally biased region" description="Low complexity" evidence="1">
    <location>
        <begin position="822"/>
        <end position="851"/>
    </location>
</feature>
<dbReference type="OrthoDB" id="410995at2759"/>
<reference evidence="3 4" key="1">
    <citation type="journal article" date="2018" name="Sci. Rep.">
        <title>Raphidocelis subcapitata (=Pseudokirchneriella subcapitata) provides an insight into genome evolution and environmental adaptations in the Sphaeropleales.</title>
        <authorList>
            <person name="Suzuki S."/>
            <person name="Yamaguchi H."/>
            <person name="Nakajima N."/>
            <person name="Kawachi M."/>
        </authorList>
    </citation>
    <scope>NUCLEOTIDE SEQUENCE [LARGE SCALE GENOMIC DNA]</scope>
    <source>
        <strain evidence="3 4">NIES-35</strain>
    </source>
</reference>
<feature type="region of interest" description="Disordered" evidence="1">
    <location>
        <begin position="417"/>
        <end position="477"/>
    </location>
</feature>
<name>A0A2V0NX54_9CHLO</name>
<feature type="compositionally biased region" description="Gly residues" evidence="1">
    <location>
        <begin position="1308"/>
        <end position="1345"/>
    </location>
</feature>
<keyword evidence="4" id="KW-1185">Reference proteome</keyword>
<feature type="compositionally biased region" description="Gly residues" evidence="1">
    <location>
        <begin position="465"/>
        <end position="477"/>
    </location>
</feature>
<feature type="compositionally biased region" description="Low complexity" evidence="1">
    <location>
        <begin position="559"/>
        <end position="579"/>
    </location>
</feature>
<dbReference type="Pfam" id="PF22614">
    <property type="entry name" value="Slo-like_RCK"/>
    <property type="match status" value="1"/>
</dbReference>
<feature type="compositionally biased region" description="Gly residues" evidence="1">
    <location>
        <begin position="1260"/>
        <end position="1275"/>
    </location>
</feature>
<feature type="region of interest" description="Disordered" evidence="1">
    <location>
        <begin position="793"/>
        <end position="910"/>
    </location>
</feature>